<organism evidence="2 3">
    <name type="scientific">Romanomermis culicivorax</name>
    <name type="common">Nematode worm</name>
    <dbReference type="NCBI Taxonomy" id="13658"/>
    <lineage>
        <taxon>Eukaryota</taxon>
        <taxon>Metazoa</taxon>
        <taxon>Ecdysozoa</taxon>
        <taxon>Nematoda</taxon>
        <taxon>Enoplea</taxon>
        <taxon>Dorylaimia</taxon>
        <taxon>Mermithida</taxon>
        <taxon>Mermithoidea</taxon>
        <taxon>Mermithidae</taxon>
        <taxon>Romanomermis</taxon>
    </lineage>
</organism>
<evidence type="ECO:0000256" key="1">
    <source>
        <dbReference type="SAM" id="Phobius"/>
    </source>
</evidence>
<dbReference type="Proteomes" id="UP000887565">
    <property type="component" value="Unplaced"/>
</dbReference>
<keyword evidence="1" id="KW-1133">Transmembrane helix</keyword>
<keyword evidence="1" id="KW-0812">Transmembrane</keyword>
<accession>A0A915JET7</accession>
<keyword evidence="2" id="KW-1185">Reference proteome</keyword>
<feature type="transmembrane region" description="Helical" evidence="1">
    <location>
        <begin position="58"/>
        <end position="77"/>
    </location>
</feature>
<protein>
    <submittedName>
        <fullName evidence="3">Uncharacterized protein</fullName>
    </submittedName>
</protein>
<dbReference type="AlphaFoldDB" id="A0A915JET7"/>
<name>A0A915JET7_ROMCU</name>
<proteinExistence type="predicted"/>
<dbReference type="WBParaSite" id="nRc.2.0.1.t24996-RA">
    <property type="protein sequence ID" value="nRc.2.0.1.t24996-RA"/>
    <property type="gene ID" value="nRc.2.0.1.g24996"/>
</dbReference>
<evidence type="ECO:0000313" key="3">
    <source>
        <dbReference type="WBParaSite" id="nRc.2.0.1.t24996-RA"/>
    </source>
</evidence>
<reference evidence="3" key="1">
    <citation type="submission" date="2022-11" db="UniProtKB">
        <authorList>
            <consortium name="WormBaseParasite"/>
        </authorList>
    </citation>
    <scope>IDENTIFICATION</scope>
</reference>
<keyword evidence="1" id="KW-0472">Membrane</keyword>
<sequence length="78" mass="8657">MCDNGTEEAHREFSLTHLGGAQKINSTTKNDKFLLEDRKDQNQYIPLISIPCNIPCNMQSAIVIFAILAFISSPFAGK</sequence>
<evidence type="ECO:0000313" key="2">
    <source>
        <dbReference type="Proteomes" id="UP000887565"/>
    </source>
</evidence>